<gene>
    <name evidence="4" type="ORF">SAMN02745191_1298</name>
</gene>
<evidence type="ECO:0000259" key="3">
    <source>
        <dbReference type="PROSITE" id="PS50943"/>
    </source>
</evidence>
<keyword evidence="2" id="KW-0812">Transmembrane</keyword>
<dbReference type="OrthoDB" id="9805856at2"/>
<feature type="transmembrane region" description="Helical" evidence="2">
    <location>
        <begin position="169"/>
        <end position="191"/>
    </location>
</feature>
<sequence>MKFNEKLLQLRKEKGYSQEELAQKLGVSRQAISKWEVSDSYPEVENILEICKLFDVSTDYLLKDELEEINTISSQDKTRKKRVGFLIGVFLCVLGLLVSAVGWRQYQTIISISAGIILQLVGVLVYELCKKSKKDDFKFYSIFVVLILPYTTMIMSDFFLGFYPKPIAGPVYILIRILYYLALAGLGVYLVKLLTHKSK</sequence>
<dbReference type="PROSITE" id="PS50943">
    <property type="entry name" value="HTH_CROC1"/>
    <property type="match status" value="1"/>
</dbReference>
<keyword evidence="2" id="KW-1133">Transmembrane helix</keyword>
<keyword evidence="1 4" id="KW-0238">DNA-binding</keyword>
<feature type="domain" description="HTH cro/C1-type" evidence="3">
    <location>
        <begin position="7"/>
        <end position="61"/>
    </location>
</feature>
<protein>
    <submittedName>
        <fullName evidence="4">DNA-binding transcriptional regulator, XRE-family HTH domain</fullName>
    </submittedName>
</protein>
<keyword evidence="5" id="KW-1185">Reference proteome</keyword>
<dbReference type="PANTHER" id="PTHR46558:SF15">
    <property type="entry name" value="HELIX-TURN-HELIX DOMAIN PROTEIN"/>
    <property type="match status" value="1"/>
</dbReference>
<dbReference type="SMART" id="SM00530">
    <property type="entry name" value="HTH_XRE"/>
    <property type="match status" value="1"/>
</dbReference>
<name>A0A1T4MM50_9FIRM</name>
<dbReference type="GO" id="GO:0003677">
    <property type="term" value="F:DNA binding"/>
    <property type="evidence" value="ECO:0007669"/>
    <property type="project" value="UniProtKB-KW"/>
</dbReference>
<feature type="transmembrane region" description="Helical" evidence="2">
    <location>
        <begin position="83"/>
        <end position="103"/>
    </location>
</feature>
<dbReference type="STRING" id="118967.SAMN02745191_1298"/>
<evidence type="ECO:0000256" key="2">
    <source>
        <dbReference type="SAM" id="Phobius"/>
    </source>
</evidence>
<dbReference type="RefSeq" id="WP_143254402.1">
    <property type="nucleotide sequence ID" value="NZ_FUWY01000003.1"/>
</dbReference>
<feature type="transmembrane region" description="Helical" evidence="2">
    <location>
        <begin position="140"/>
        <end position="163"/>
    </location>
</feature>
<dbReference type="EMBL" id="FUWY01000003">
    <property type="protein sequence ID" value="SJZ67788.1"/>
    <property type="molecule type" value="Genomic_DNA"/>
</dbReference>
<evidence type="ECO:0000256" key="1">
    <source>
        <dbReference type="ARBA" id="ARBA00023125"/>
    </source>
</evidence>
<evidence type="ECO:0000313" key="5">
    <source>
        <dbReference type="Proteomes" id="UP000243297"/>
    </source>
</evidence>
<dbReference type="InterPro" id="IPR010982">
    <property type="entry name" value="Lambda_DNA-bd_dom_sf"/>
</dbReference>
<accession>A0A1T4MM50</accession>
<dbReference type="Gene3D" id="1.10.260.40">
    <property type="entry name" value="lambda repressor-like DNA-binding domains"/>
    <property type="match status" value="1"/>
</dbReference>
<dbReference type="CDD" id="cd00093">
    <property type="entry name" value="HTH_XRE"/>
    <property type="match status" value="1"/>
</dbReference>
<reference evidence="5" key="1">
    <citation type="submission" date="2017-02" db="EMBL/GenBank/DDBJ databases">
        <authorList>
            <person name="Varghese N."/>
            <person name="Submissions S."/>
        </authorList>
    </citation>
    <scope>NUCLEOTIDE SEQUENCE [LARGE SCALE GENOMIC DNA]</scope>
    <source>
        <strain evidence="5">ATCC 25662</strain>
    </source>
</reference>
<dbReference type="AlphaFoldDB" id="A0A1T4MM50"/>
<keyword evidence="2" id="KW-0472">Membrane</keyword>
<evidence type="ECO:0000313" key="4">
    <source>
        <dbReference type="EMBL" id="SJZ67788.1"/>
    </source>
</evidence>
<organism evidence="4 5">
    <name type="scientific">Anaerorhabdus furcosa</name>
    <dbReference type="NCBI Taxonomy" id="118967"/>
    <lineage>
        <taxon>Bacteria</taxon>
        <taxon>Bacillati</taxon>
        <taxon>Bacillota</taxon>
        <taxon>Erysipelotrichia</taxon>
        <taxon>Erysipelotrichales</taxon>
        <taxon>Erysipelotrichaceae</taxon>
        <taxon>Anaerorhabdus</taxon>
    </lineage>
</organism>
<feature type="transmembrane region" description="Helical" evidence="2">
    <location>
        <begin position="109"/>
        <end position="128"/>
    </location>
</feature>
<proteinExistence type="predicted"/>
<dbReference type="Proteomes" id="UP000243297">
    <property type="component" value="Unassembled WGS sequence"/>
</dbReference>
<dbReference type="InterPro" id="IPR001387">
    <property type="entry name" value="Cro/C1-type_HTH"/>
</dbReference>
<dbReference type="PANTHER" id="PTHR46558">
    <property type="entry name" value="TRACRIPTIONAL REGULATORY PROTEIN-RELATED-RELATED"/>
    <property type="match status" value="1"/>
</dbReference>
<dbReference type="SUPFAM" id="SSF47413">
    <property type="entry name" value="lambda repressor-like DNA-binding domains"/>
    <property type="match status" value="1"/>
</dbReference>
<dbReference type="Pfam" id="PF01381">
    <property type="entry name" value="HTH_3"/>
    <property type="match status" value="1"/>
</dbReference>